<feature type="region of interest" description="Disordered" evidence="1">
    <location>
        <begin position="248"/>
        <end position="269"/>
    </location>
</feature>
<name>A0AB34IJ14_PRYPA</name>
<organism evidence="3 4">
    <name type="scientific">Prymnesium parvum</name>
    <name type="common">Toxic golden alga</name>
    <dbReference type="NCBI Taxonomy" id="97485"/>
    <lineage>
        <taxon>Eukaryota</taxon>
        <taxon>Haptista</taxon>
        <taxon>Haptophyta</taxon>
        <taxon>Prymnesiophyceae</taxon>
        <taxon>Prymnesiales</taxon>
        <taxon>Prymnesiaceae</taxon>
        <taxon>Prymnesium</taxon>
    </lineage>
</organism>
<proteinExistence type="predicted"/>
<dbReference type="EMBL" id="JBGBPQ010000025">
    <property type="protein sequence ID" value="KAL1499409.1"/>
    <property type="molecule type" value="Genomic_DNA"/>
</dbReference>
<dbReference type="InterPro" id="IPR013922">
    <property type="entry name" value="Cyclin_PHO80-like"/>
</dbReference>
<dbReference type="Pfam" id="PF00134">
    <property type="entry name" value="Cyclin_N"/>
    <property type="match status" value="1"/>
</dbReference>
<sequence length="269" mass="30226">MTEPGPGSSEHADDGVLRRNLTAGTNLNRLHEQPDPDSPTFRIRRNISTSTLTELRRREQQCVDSTVSAGSRRLVIEAVTYQLLTHALGREAAESEMINGPSAADQEAKRDISAMMQQYITTIVRQLELPNSCIVAALIYIERAVGNKKFSLSLQNWQPCLLAAFVVAAKLAFDEPVWNEDFVKALRISNVQVSQISRWEADFLQLIQYNSNVDLTQYAAQCFQLQQGHEALHGKHAHFFTYLMGQPPLTEGKEEKEGKERKEGRESKG</sequence>
<evidence type="ECO:0000259" key="2">
    <source>
        <dbReference type="Pfam" id="PF00134"/>
    </source>
</evidence>
<feature type="region of interest" description="Disordered" evidence="1">
    <location>
        <begin position="1"/>
        <end position="42"/>
    </location>
</feature>
<evidence type="ECO:0000313" key="4">
    <source>
        <dbReference type="Proteomes" id="UP001515480"/>
    </source>
</evidence>
<evidence type="ECO:0000313" key="3">
    <source>
        <dbReference type="EMBL" id="KAL1499409.1"/>
    </source>
</evidence>
<dbReference type="CDD" id="cd20540">
    <property type="entry name" value="CYCLIN_CCNY_like"/>
    <property type="match status" value="1"/>
</dbReference>
<dbReference type="InterPro" id="IPR036915">
    <property type="entry name" value="Cyclin-like_sf"/>
</dbReference>
<dbReference type="SUPFAM" id="SSF47954">
    <property type="entry name" value="Cyclin-like"/>
    <property type="match status" value="1"/>
</dbReference>
<dbReference type="InterPro" id="IPR006671">
    <property type="entry name" value="Cyclin_N"/>
</dbReference>
<dbReference type="GO" id="GO:0019901">
    <property type="term" value="F:protein kinase binding"/>
    <property type="evidence" value="ECO:0007669"/>
    <property type="project" value="InterPro"/>
</dbReference>
<dbReference type="AlphaFoldDB" id="A0AB34IJ14"/>
<gene>
    <name evidence="3" type="ORF">AB1Y20_011614</name>
</gene>
<keyword evidence="4" id="KW-1185">Reference proteome</keyword>
<evidence type="ECO:0000256" key="1">
    <source>
        <dbReference type="SAM" id="MobiDB-lite"/>
    </source>
</evidence>
<comment type="caution">
    <text evidence="3">The sequence shown here is derived from an EMBL/GenBank/DDBJ whole genome shotgun (WGS) entry which is preliminary data.</text>
</comment>
<dbReference type="Gene3D" id="1.10.472.10">
    <property type="entry name" value="Cyclin-like"/>
    <property type="match status" value="1"/>
</dbReference>
<accession>A0AB34IJ14</accession>
<feature type="compositionally biased region" description="Basic and acidic residues" evidence="1">
    <location>
        <begin position="251"/>
        <end position="269"/>
    </location>
</feature>
<dbReference type="PANTHER" id="PTHR15615">
    <property type="match status" value="1"/>
</dbReference>
<dbReference type="PANTHER" id="PTHR15615:SF108">
    <property type="entry name" value="PROTEIN CNPPD1"/>
    <property type="match status" value="1"/>
</dbReference>
<dbReference type="Proteomes" id="UP001515480">
    <property type="component" value="Unassembled WGS sequence"/>
</dbReference>
<protein>
    <recommendedName>
        <fullName evidence="2">Cyclin N-terminal domain-containing protein</fullName>
    </recommendedName>
</protein>
<reference evidence="3 4" key="1">
    <citation type="journal article" date="2024" name="Science">
        <title>Giant polyketide synthase enzymes in the biosynthesis of giant marine polyether toxins.</title>
        <authorList>
            <person name="Fallon T.R."/>
            <person name="Shende V.V."/>
            <person name="Wierzbicki I.H."/>
            <person name="Pendleton A.L."/>
            <person name="Watervoot N.F."/>
            <person name="Auber R.P."/>
            <person name="Gonzalez D.J."/>
            <person name="Wisecaver J.H."/>
            <person name="Moore B.S."/>
        </authorList>
    </citation>
    <scope>NUCLEOTIDE SEQUENCE [LARGE SCALE GENOMIC DNA]</scope>
    <source>
        <strain evidence="3 4">12B1</strain>
    </source>
</reference>
<feature type="domain" description="Cyclin N-terminal" evidence="2">
    <location>
        <begin position="107"/>
        <end position="210"/>
    </location>
</feature>